<dbReference type="AlphaFoldDB" id="A0A371AS15"/>
<dbReference type="Pfam" id="PF04914">
    <property type="entry name" value="DltD"/>
    <property type="match status" value="1"/>
</dbReference>
<dbReference type="NCBIfam" id="TIGR04092">
    <property type="entry name" value="LTA_DltD"/>
    <property type="match status" value="1"/>
</dbReference>
<dbReference type="PANTHER" id="PTHR40039">
    <property type="entry name" value="PROTEIN DLTD"/>
    <property type="match status" value="1"/>
</dbReference>
<protein>
    <submittedName>
        <fullName evidence="1">D-alanyl-lipoteichoic acid biosynthesis protein DltD</fullName>
    </submittedName>
</protein>
<dbReference type="InterPro" id="IPR036514">
    <property type="entry name" value="SGNH_hydro_sf"/>
</dbReference>
<evidence type="ECO:0000313" key="2">
    <source>
        <dbReference type="Proteomes" id="UP000255036"/>
    </source>
</evidence>
<organism evidence="1 2">
    <name type="scientific">Anaerosacchariphilus polymeriproducens</name>
    <dbReference type="NCBI Taxonomy" id="1812858"/>
    <lineage>
        <taxon>Bacteria</taxon>
        <taxon>Bacillati</taxon>
        <taxon>Bacillota</taxon>
        <taxon>Clostridia</taxon>
        <taxon>Lachnospirales</taxon>
        <taxon>Lachnospiraceae</taxon>
        <taxon>Anaerosacchariphilus</taxon>
    </lineage>
</organism>
<dbReference type="InterPro" id="IPR023896">
    <property type="entry name" value="LTA_DltD"/>
</dbReference>
<keyword evidence="2" id="KW-1185">Reference proteome</keyword>
<dbReference type="PROSITE" id="PS51257">
    <property type="entry name" value="PROKAR_LIPOPROTEIN"/>
    <property type="match status" value="1"/>
</dbReference>
<dbReference type="Proteomes" id="UP000255036">
    <property type="component" value="Unassembled WGS sequence"/>
</dbReference>
<sequence length="389" mass="45132">MKKFIAFIAAFGLLIVTIIGCHFYLIHSKGMGDREFGLWTSEAKSKTLWGITRHLNKDSLVVFGSSEFQHATDTPYHPSKMFADSKIKPMLIGAGYYQSLCHAITLSAIEGGIQNRKAVLLVSPQWFRKTGVVDKAYASRFTELFFMDMLENSKLSKETKEYMISRTEELLHVDQATLKRVKSYSKEFEHCKLGFTESIFNKIYKIFLDEKDMFHMATQKIISGKNHRESKNGKDDKVIDWDANLKKAEQEGKLYNQNEFYMDDKCYNALKPFMSKKKNQSQGQVNGYGESPEYGDLRCFLDVCKEVGIEPMLVILPVNGYWYDYTAFPQEAREKFYENIRSIGKEYHANVADFSGEEYTKYFFEDGIHLGRKGWVMINESLFKFYEED</sequence>
<dbReference type="RefSeq" id="WP_115483451.1">
    <property type="nucleotide sequence ID" value="NZ_QRCT01000050.1"/>
</dbReference>
<name>A0A371AS15_9FIRM</name>
<gene>
    <name evidence="1" type="primary">dltD</name>
    <name evidence="1" type="ORF">DWV06_17280</name>
</gene>
<dbReference type="SUPFAM" id="SSF52266">
    <property type="entry name" value="SGNH hydrolase"/>
    <property type="match status" value="1"/>
</dbReference>
<proteinExistence type="predicted"/>
<dbReference type="InterPro" id="IPR006998">
    <property type="entry name" value="DltD"/>
</dbReference>
<dbReference type="Gene3D" id="3.40.50.1110">
    <property type="entry name" value="SGNH hydrolase"/>
    <property type="match status" value="1"/>
</dbReference>
<dbReference type="PANTHER" id="PTHR40039:SF1">
    <property type="entry name" value="PROTEIN DLTD"/>
    <property type="match status" value="1"/>
</dbReference>
<comment type="caution">
    <text evidence="1">The sequence shown here is derived from an EMBL/GenBank/DDBJ whole genome shotgun (WGS) entry which is preliminary data.</text>
</comment>
<accession>A0A371AS15</accession>
<dbReference type="EMBL" id="QRCT01000050">
    <property type="protein sequence ID" value="RDU22270.1"/>
    <property type="molecule type" value="Genomic_DNA"/>
</dbReference>
<evidence type="ECO:0000313" key="1">
    <source>
        <dbReference type="EMBL" id="RDU22270.1"/>
    </source>
</evidence>
<reference evidence="1 2" key="1">
    <citation type="submission" date="2018-07" db="EMBL/GenBank/DDBJ databases">
        <title>Anaerosacharophilus polymeroproducens gen. nov. sp. nov., an anaerobic bacterium isolated from salt field.</title>
        <authorList>
            <person name="Kim W."/>
            <person name="Yang S.-H."/>
            <person name="Oh J."/>
            <person name="Lee J.-H."/>
            <person name="Kwon K.K."/>
        </authorList>
    </citation>
    <scope>NUCLEOTIDE SEQUENCE [LARGE SCALE GENOMIC DNA]</scope>
    <source>
        <strain evidence="1 2">MCWD5</strain>
    </source>
</reference>
<dbReference type="OrthoDB" id="9808272at2"/>